<proteinExistence type="predicted"/>
<name>A0ACB8NI01_CITSI</name>
<accession>A0ACB8NI01</accession>
<evidence type="ECO:0000313" key="1">
    <source>
        <dbReference type="EMBL" id="KAH9797807.1"/>
    </source>
</evidence>
<sequence length="300" mass="32814">MVSLAFPLSLLFLLTLFWVLFTTSMANLPSAADGENLEKGTSAFSCIYCRKSFANHRSLRGHLRSHNVQLKAAWRRNCPSNSCASIGSASTIVDPLSSNQPGNSCEVVGNNLAFHKRSSPNLTFSMNASKFSEYSCKISNAQNVSKSSYDIHSNELNLSNCYLSTAFAGSGSTPSAGFPLDVSLSLGLNGVQKLRNDEIQTCQDGKSFFYRGVLQNSQPNLSLAEGCVSKMVGFLNFGQGERIYPIDSLANIDVMKISKRAKIVPRWPVEIQKPQIKESSLVKTMEKPGPALLNRRSQQI</sequence>
<dbReference type="EMBL" id="CM039171">
    <property type="protein sequence ID" value="KAH9797807.1"/>
    <property type="molecule type" value="Genomic_DNA"/>
</dbReference>
<evidence type="ECO:0000313" key="2">
    <source>
        <dbReference type="Proteomes" id="UP000829398"/>
    </source>
</evidence>
<reference evidence="2" key="1">
    <citation type="journal article" date="2023" name="Hortic. Res.">
        <title>A chromosome-level phased genome enabling allele-level studies in sweet orange: a case study on citrus Huanglongbing tolerance.</title>
        <authorList>
            <person name="Wu B."/>
            <person name="Yu Q."/>
            <person name="Deng Z."/>
            <person name="Duan Y."/>
            <person name="Luo F."/>
            <person name="Gmitter F. Jr."/>
        </authorList>
    </citation>
    <scope>NUCLEOTIDE SEQUENCE [LARGE SCALE GENOMIC DNA]</scope>
    <source>
        <strain evidence="2">cv. Valencia</strain>
    </source>
</reference>
<keyword evidence="2" id="KW-1185">Reference proteome</keyword>
<organism evidence="1 2">
    <name type="scientific">Citrus sinensis</name>
    <name type="common">Sweet orange</name>
    <name type="synonym">Citrus aurantium var. sinensis</name>
    <dbReference type="NCBI Taxonomy" id="2711"/>
    <lineage>
        <taxon>Eukaryota</taxon>
        <taxon>Viridiplantae</taxon>
        <taxon>Streptophyta</taxon>
        <taxon>Embryophyta</taxon>
        <taxon>Tracheophyta</taxon>
        <taxon>Spermatophyta</taxon>
        <taxon>Magnoliopsida</taxon>
        <taxon>eudicotyledons</taxon>
        <taxon>Gunneridae</taxon>
        <taxon>Pentapetalae</taxon>
        <taxon>rosids</taxon>
        <taxon>malvids</taxon>
        <taxon>Sapindales</taxon>
        <taxon>Rutaceae</taxon>
        <taxon>Aurantioideae</taxon>
        <taxon>Citrus</taxon>
    </lineage>
</organism>
<dbReference type="Proteomes" id="UP000829398">
    <property type="component" value="Chromosome 2"/>
</dbReference>
<comment type="caution">
    <text evidence="1">The sequence shown here is derived from an EMBL/GenBank/DDBJ whole genome shotgun (WGS) entry which is preliminary data.</text>
</comment>
<gene>
    <name evidence="1" type="ORF">KPL71_005994</name>
</gene>
<protein>
    <submittedName>
        <fullName evidence="1">Uncharacterized protein</fullName>
    </submittedName>
</protein>